<protein>
    <submittedName>
        <fullName evidence="1">Uncharacterized protein</fullName>
    </submittedName>
</protein>
<organism evidence="1 2">
    <name type="scientific">Morus notabilis</name>
    <dbReference type="NCBI Taxonomy" id="981085"/>
    <lineage>
        <taxon>Eukaryota</taxon>
        <taxon>Viridiplantae</taxon>
        <taxon>Streptophyta</taxon>
        <taxon>Embryophyta</taxon>
        <taxon>Tracheophyta</taxon>
        <taxon>Spermatophyta</taxon>
        <taxon>Magnoliopsida</taxon>
        <taxon>eudicotyledons</taxon>
        <taxon>Gunneridae</taxon>
        <taxon>Pentapetalae</taxon>
        <taxon>rosids</taxon>
        <taxon>fabids</taxon>
        <taxon>Rosales</taxon>
        <taxon>Moraceae</taxon>
        <taxon>Moreae</taxon>
        <taxon>Morus</taxon>
    </lineage>
</organism>
<evidence type="ECO:0000313" key="2">
    <source>
        <dbReference type="Proteomes" id="UP000030645"/>
    </source>
</evidence>
<dbReference type="Proteomes" id="UP000030645">
    <property type="component" value="Unassembled WGS sequence"/>
</dbReference>
<accession>W9SP51</accession>
<evidence type="ECO:0000313" key="1">
    <source>
        <dbReference type="EMBL" id="EXC19636.1"/>
    </source>
</evidence>
<keyword evidence="2" id="KW-1185">Reference proteome</keyword>
<reference evidence="2" key="1">
    <citation type="submission" date="2013-01" db="EMBL/GenBank/DDBJ databases">
        <title>Draft Genome Sequence of a Mulberry Tree, Morus notabilis C.K. Schneid.</title>
        <authorList>
            <person name="He N."/>
            <person name="Zhao S."/>
        </authorList>
    </citation>
    <scope>NUCLEOTIDE SEQUENCE</scope>
</reference>
<dbReference type="EMBL" id="KE345879">
    <property type="protein sequence ID" value="EXC19636.1"/>
    <property type="molecule type" value="Genomic_DNA"/>
</dbReference>
<name>W9SP51_9ROSA</name>
<dbReference type="AlphaFoldDB" id="W9SP51"/>
<sequence>MVDRTEFQSRIHVKEQKIIGGEVGGIVFVNKHTHKVGTENDTLWAGELNEDSLHVEVNESYIKVVNISDQFRYHLSWGSCSRTQQQLHKVIATTHTCRL</sequence>
<gene>
    <name evidence="1" type="ORF">L484_019383</name>
</gene>
<proteinExistence type="predicted"/>